<feature type="domain" description="GGDEF" evidence="1">
    <location>
        <begin position="551"/>
        <end position="683"/>
    </location>
</feature>
<dbReference type="InterPro" id="IPR029150">
    <property type="entry name" value="dCache_3"/>
</dbReference>
<dbReference type="STRING" id="661089.ciss_15250"/>
<dbReference type="Pfam" id="PF14827">
    <property type="entry name" value="dCache_3"/>
    <property type="match status" value="1"/>
</dbReference>
<dbReference type="SUPFAM" id="SSF55781">
    <property type="entry name" value="GAF domain-like"/>
    <property type="match status" value="1"/>
</dbReference>
<dbReference type="RefSeq" id="WP_075865738.1">
    <property type="nucleotide sequence ID" value="NZ_BDJL01000049.1"/>
</dbReference>
<dbReference type="InterPro" id="IPR043128">
    <property type="entry name" value="Rev_trsase/Diguanyl_cyclase"/>
</dbReference>
<name>A0A1L8D336_9THEO</name>
<protein>
    <recommendedName>
        <fullName evidence="1">GGDEF domain-containing protein</fullName>
    </recommendedName>
</protein>
<dbReference type="Pfam" id="PF00990">
    <property type="entry name" value="GGDEF"/>
    <property type="match status" value="1"/>
</dbReference>
<dbReference type="InterPro" id="IPR000160">
    <property type="entry name" value="GGDEF_dom"/>
</dbReference>
<dbReference type="InterPro" id="IPR029151">
    <property type="entry name" value="Sensor-like_sf"/>
</dbReference>
<accession>A0A1L8D336</accession>
<proteinExistence type="predicted"/>
<organism evidence="2 3">
    <name type="scientific">Carboxydothermus islandicus</name>
    <dbReference type="NCBI Taxonomy" id="661089"/>
    <lineage>
        <taxon>Bacteria</taxon>
        <taxon>Bacillati</taxon>
        <taxon>Bacillota</taxon>
        <taxon>Clostridia</taxon>
        <taxon>Thermoanaerobacterales</taxon>
        <taxon>Thermoanaerobacteraceae</taxon>
        <taxon>Carboxydothermus</taxon>
    </lineage>
</organism>
<dbReference type="SUPFAM" id="SSF55073">
    <property type="entry name" value="Nucleotide cyclase"/>
    <property type="match status" value="1"/>
</dbReference>
<sequence length="683" mass="78463">MHWSFKFRLFVAVCVVLMLGLGAQGLIKYFEDRQELSNAHVSESYNRYLVVEETLKNEEKRLALATDLLLLNTQGINAFATENRLVLFRELLPFYLKLKQQGITNLAFIKPDGTVFYRFHKKEMFGDNILIRPLIRKALAEKKETYGLELGKTGPYLYFLKPLFGQKGEFLGLIQVGETFANFLQKINLDQEYIYLFFLPLTQDNYLIYQNKQYSGPLSAYGNWIYIGSNNQNFAQYLLKNVSPGELIDSKPKFSKIKGRLFHLISFNRNNLTVVIVHEEVEFLNLSRKIIIEGLTQFMLLALITGVLIFFTVSKSLQPVEEIFLALRDISIKGVLGIKPVKIKAPFEFKGIIEGLNQLITFVQEEYAELSEINHFQTILQQETREENVYNLIINLLKQKFGINEVSILRLNESDDRFEEILTTGMCQCDKKVLYRPELCKVKRTAKPLVKERNGVEFCHYINCNSYFCYPLIIGGKVRGVIQARLPEDKEVNSEKVFRYLALASPVIYNTRLLAQAQKRAIEDQLTGFYNRRFMYGFLEKQLAVAERSGEKLAIIMFDLDHFKEINDNYGHKVGDEVLKALATLVQENIRRQDVPVRYGGDEFTIILPDTDRDGAGELAEKLRKLIMEKTFPGAIGGIKLTASFGIAVYPDDGKSIEELIVAADDYLYRAKKKGRNRVITSP</sequence>
<dbReference type="InterPro" id="IPR029016">
    <property type="entry name" value="GAF-like_dom_sf"/>
</dbReference>
<dbReference type="Proteomes" id="UP000187338">
    <property type="component" value="Unassembled WGS sequence"/>
</dbReference>
<dbReference type="GO" id="GO:0052621">
    <property type="term" value="F:diguanylate cyclase activity"/>
    <property type="evidence" value="ECO:0007669"/>
    <property type="project" value="TreeGrafter"/>
</dbReference>
<dbReference type="EMBL" id="BDJL01000049">
    <property type="protein sequence ID" value="GAV25592.1"/>
    <property type="molecule type" value="Genomic_DNA"/>
</dbReference>
<dbReference type="PANTHER" id="PTHR45138:SF9">
    <property type="entry name" value="DIGUANYLATE CYCLASE DGCM-RELATED"/>
    <property type="match status" value="1"/>
</dbReference>
<dbReference type="Gene3D" id="3.30.70.270">
    <property type="match status" value="1"/>
</dbReference>
<keyword evidence="3" id="KW-1185">Reference proteome</keyword>
<dbReference type="AlphaFoldDB" id="A0A1L8D336"/>
<gene>
    <name evidence="2" type="ORF">ciss_15250</name>
</gene>
<reference evidence="3" key="1">
    <citation type="submission" date="2016-12" db="EMBL/GenBank/DDBJ databases">
        <title>Draft Genome Sequences od Carboxydothermus pertinax and islandicus, Hydrogenogenic Carboxydotrophic Bacteria.</title>
        <authorList>
            <person name="Fukuyama Y."/>
            <person name="Ohmae K."/>
            <person name="Yoneda Y."/>
            <person name="Yoshida T."/>
            <person name="Sako Y."/>
        </authorList>
    </citation>
    <scope>NUCLEOTIDE SEQUENCE [LARGE SCALE GENOMIC DNA]</scope>
    <source>
        <strain evidence="3">SET</strain>
    </source>
</reference>
<dbReference type="FunFam" id="3.30.70.270:FF:000001">
    <property type="entry name" value="Diguanylate cyclase domain protein"/>
    <property type="match status" value="1"/>
</dbReference>
<dbReference type="SUPFAM" id="SSF103190">
    <property type="entry name" value="Sensory domain-like"/>
    <property type="match status" value="1"/>
</dbReference>
<dbReference type="InterPro" id="IPR050469">
    <property type="entry name" value="Diguanylate_Cyclase"/>
</dbReference>
<dbReference type="CDD" id="cd01949">
    <property type="entry name" value="GGDEF"/>
    <property type="match status" value="1"/>
</dbReference>
<dbReference type="GO" id="GO:0005886">
    <property type="term" value="C:plasma membrane"/>
    <property type="evidence" value="ECO:0007669"/>
    <property type="project" value="TreeGrafter"/>
</dbReference>
<evidence type="ECO:0000313" key="3">
    <source>
        <dbReference type="Proteomes" id="UP000187338"/>
    </source>
</evidence>
<dbReference type="OrthoDB" id="9783388at2"/>
<dbReference type="GO" id="GO:1902201">
    <property type="term" value="P:negative regulation of bacterial-type flagellum-dependent cell motility"/>
    <property type="evidence" value="ECO:0007669"/>
    <property type="project" value="TreeGrafter"/>
</dbReference>
<dbReference type="SMART" id="SM00267">
    <property type="entry name" value="GGDEF"/>
    <property type="match status" value="1"/>
</dbReference>
<dbReference type="GO" id="GO:0043709">
    <property type="term" value="P:cell adhesion involved in single-species biofilm formation"/>
    <property type="evidence" value="ECO:0007669"/>
    <property type="project" value="TreeGrafter"/>
</dbReference>
<evidence type="ECO:0000259" key="1">
    <source>
        <dbReference type="PROSITE" id="PS50887"/>
    </source>
</evidence>
<dbReference type="PROSITE" id="PS50887">
    <property type="entry name" value="GGDEF"/>
    <property type="match status" value="1"/>
</dbReference>
<dbReference type="PANTHER" id="PTHR45138">
    <property type="entry name" value="REGULATORY COMPONENTS OF SENSORY TRANSDUCTION SYSTEM"/>
    <property type="match status" value="1"/>
</dbReference>
<dbReference type="InterPro" id="IPR029787">
    <property type="entry name" value="Nucleotide_cyclase"/>
</dbReference>
<evidence type="ECO:0000313" key="2">
    <source>
        <dbReference type="EMBL" id="GAV25592.1"/>
    </source>
</evidence>
<dbReference type="NCBIfam" id="TIGR00254">
    <property type="entry name" value="GGDEF"/>
    <property type="match status" value="1"/>
</dbReference>
<dbReference type="Gene3D" id="3.30.450.40">
    <property type="match status" value="1"/>
</dbReference>
<comment type="caution">
    <text evidence="2">The sequence shown here is derived from an EMBL/GenBank/DDBJ whole genome shotgun (WGS) entry which is preliminary data.</text>
</comment>